<gene>
    <name evidence="3" type="ORF">KDI_05020</name>
</gene>
<dbReference type="CDD" id="cd02860">
    <property type="entry name" value="E_set_Pullulanase"/>
    <property type="match status" value="1"/>
</dbReference>
<dbReference type="InterPro" id="IPR011840">
    <property type="entry name" value="PulA_typeI"/>
</dbReference>
<reference evidence="3 4" key="1">
    <citation type="submission" date="2019-01" db="EMBL/GenBank/DDBJ databases">
        <title>Draft genome sequence of Dictyobacter sp. Uno17.</title>
        <authorList>
            <person name="Wang C.M."/>
            <person name="Zheng Y."/>
            <person name="Sakai Y."/>
            <person name="Abe K."/>
            <person name="Yokota A."/>
            <person name="Yabe S."/>
        </authorList>
    </citation>
    <scope>NUCLEOTIDE SEQUENCE [LARGE SCALE GENOMIC DNA]</scope>
    <source>
        <strain evidence="3 4">Uno17</strain>
    </source>
</reference>
<evidence type="ECO:0000313" key="4">
    <source>
        <dbReference type="Proteomes" id="UP000322530"/>
    </source>
</evidence>
<dbReference type="RefSeq" id="WP_172631805.1">
    <property type="nucleotide sequence ID" value="NZ_BIXY01000004.1"/>
</dbReference>
<dbReference type="InterPro" id="IPR054409">
    <property type="entry name" value="X25_BaPul-like"/>
</dbReference>
<dbReference type="GO" id="GO:0005975">
    <property type="term" value="P:carbohydrate metabolic process"/>
    <property type="evidence" value="ECO:0007669"/>
    <property type="project" value="InterPro"/>
</dbReference>
<keyword evidence="4" id="KW-1185">Reference proteome</keyword>
<evidence type="ECO:0000256" key="1">
    <source>
        <dbReference type="ARBA" id="ARBA00008061"/>
    </source>
</evidence>
<dbReference type="SUPFAM" id="SSF81296">
    <property type="entry name" value="E set domains"/>
    <property type="match status" value="1"/>
</dbReference>
<dbReference type="Gene3D" id="2.60.40.1180">
    <property type="entry name" value="Golgi alpha-mannosidase II"/>
    <property type="match status" value="1"/>
</dbReference>
<sequence length="824" mass="91421">MKNSDGSQQRVTNAYLESPNSLLISLSSGVVLPYQSNAVTILDMTNGQHIGVTAIEHAHRQHALIVGDLQQLLGAPNNWNTDDNHTSMQEINPNLYQFTASLPAGTYNYKVAFHDGWSDVIPANHNVTLVVPVDDISVTFSYVPWDPATQCPQIYDSLNNSRVILPTAATSPTSNLLITLDTEIDVTHTVQISLYGYEAATIIARNVLNEARFVYSGDDLGSILTAQETHFRLWAPTASEVQLLLYKEEDGPLSQTIAMQRAEQGTWQATVTQALTNWYYLYQVTAQGQTRTAVDPYARALAINASKALIADLGQTDPQSWEQDNYKKLAHPVDAVIYEVHVRDFSINANSGMSNKGMFLAFTELATHNPHQTSTGVASLQALGITHVQIMPVFEFASVDELIPTQYNWGYDPRNYNTPEGAYATTPHGTARIIEFKRMVQSLHAAGLGVVMDVVYNHTFTTEDADFNNIVPHYYYRTDDEGNYTNGSGCGNEIACERPMVQKFIRDSLKYWMQEYHVDGFRFDLMALLGVATMQIIAQDLRALHPNPLVYGEPWSGGSTALPAQQLLTKGQQKNLQIAVFNDMIRNGLLGSPFSPSSQGFATGASDQAETIKRSVQGSIHDFTAGPGETINYASSHDNMTLWDKITASNPSTSQTDRINMDKLAQAIVLTAQGIPFFQGGEEFLRTKSGNDNSYNAGDAVNQFDWERKDLYKDVFDYYAGLIQLRQRHPAFRMTNAQDITDHLTFIDSPANTIIYQLASNANQDSWKTILVIYNPNRDSFTINLPPGPWTIVVTQNRINEQGIQKLTGSLTVSGIACMILYQN</sequence>
<dbReference type="Pfam" id="PF02922">
    <property type="entry name" value="CBM_48"/>
    <property type="match status" value="1"/>
</dbReference>
<dbReference type="GO" id="GO:0004553">
    <property type="term" value="F:hydrolase activity, hydrolyzing O-glycosyl compounds"/>
    <property type="evidence" value="ECO:0007669"/>
    <property type="project" value="InterPro"/>
</dbReference>
<dbReference type="Gene3D" id="2.60.40.1130">
    <property type="entry name" value="Rab geranylgeranyltransferase alpha-subunit, insert domain"/>
    <property type="match status" value="1"/>
</dbReference>
<dbReference type="SMART" id="SM00642">
    <property type="entry name" value="Aamy"/>
    <property type="match status" value="1"/>
</dbReference>
<dbReference type="InterPro" id="IPR006047">
    <property type="entry name" value="GH13_cat_dom"/>
</dbReference>
<feature type="domain" description="Glycosyl hydrolase family 13 catalytic" evidence="2">
    <location>
        <begin position="339"/>
        <end position="726"/>
    </location>
</feature>
<accession>A0A5A5T6F1</accession>
<dbReference type="Gene3D" id="2.60.40.10">
    <property type="entry name" value="Immunoglobulins"/>
    <property type="match status" value="2"/>
</dbReference>
<dbReference type="Pfam" id="PF21653">
    <property type="entry name" value="pulA_all-beta"/>
    <property type="match status" value="1"/>
</dbReference>
<comment type="caution">
    <text evidence="3">The sequence shown here is derived from an EMBL/GenBank/DDBJ whole genome shotgun (WGS) entry which is preliminary data.</text>
</comment>
<dbReference type="Pfam" id="PF00128">
    <property type="entry name" value="Alpha-amylase"/>
    <property type="match status" value="1"/>
</dbReference>
<dbReference type="InterPro" id="IPR017853">
    <property type="entry name" value="GH"/>
</dbReference>
<dbReference type="Pfam" id="PF22058">
    <property type="entry name" value="X25_BaPul_like"/>
    <property type="match status" value="1"/>
</dbReference>
<proteinExistence type="inferred from homology"/>
<dbReference type="InterPro" id="IPR004193">
    <property type="entry name" value="Glyco_hydro_13_N"/>
</dbReference>
<dbReference type="SUPFAM" id="SSF51445">
    <property type="entry name" value="(Trans)glycosidases"/>
    <property type="match status" value="1"/>
</dbReference>
<dbReference type="InterPro" id="IPR014756">
    <property type="entry name" value="Ig_E-set"/>
</dbReference>
<dbReference type="PANTHER" id="PTHR43002">
    <property type="entry name" value="GLYCOGEN DEBRANCHING ENZYME"/>
    <property type="match status" value="1"/>
</dbReference>
<dbReference type="EMBL" id="BIXY01000004">
    <property type="protein sequence ID" value="GCF06938.1"/>
    <property type="molecule type" value="Genomic_DNA"/>
</dbReference>
<dbReference type="InterPro" id="IPR013783">
    <property type="entry name" value="Ig-like_fold"/>
</dbReference>
<dbReference type="CDD" id="cd11341">
    <property type="entry name" value="AmyAc_Pullulanase_LD-like"/>
    <property type="match status" value="1"/>
</dbReference>
<dbReference type="InterPro" id="IPR013780">
    <property type="entry name" value="Glyco_hydro_b"/>
</dbReference>
<evidence type="ECO:0000259" key="2">
    <source>
        <dbReference type="SMART" id="SM00642"/>
    </source>
</evidence>
<dbReference type="Gene3D" id="3.20.20.80">
    <property type="entry name" value="Glycosidases"/>
    <property type="match status" value="1"/>
</dbReference>
<protein>
    <recommendedName>
        <fullName evidence="2">Glycosyl hydrolase family 13 catalytic domain-containing protein</fullName>
    </recommendedName>
</protein>
<evidence type="ECO:0000313" key="3">
    <source>
        <dbReference type="EMBL" id="GCF06938.1"/>
    </source>
</evidence>
<name>A0A5A5T6F1_9CHLR</name>
<dbReference type="InterPro" id="IPR049117">
    <property type="entry name" value="pulA_all-beta"/>
</dbReference>
<dbReference type="Proteomes" id="UP000322530">
    <property type="component" value="Unassembled WGS sequence"/>
</dbReference>
<dbReference type="AlphaFoldDB" id="A0A5A5T6F1"/>
<comment type="similarity">
    <text evidence="1">Belongs to the glycosyl hydrolase 13 family.</text>
</comment>
<organism evidence="3 4">
    <name type="scientific">Dictyobacter arantiisoli</name>
    <dbReference type="NCBI Taxonomy" id="2014874"/>
    <lineage>
        <taxon>Bacteria</taxon>
        <taxon>Bacillati</taxon>
        <taxon>Chloroflexota</taxon>
        <taxon>Ktedonobacteria</taxon>
        <taxon>Ktedonobacterales</taxon>
        <taxon>Dictyobacteraceae</taxon>
        <taxon>Dictyobacter</taxon>
    </lineage>
</organism>
<dbReference type="NCBIfam" id="TIGR02104">
    <property type="entry name" value="pulA_typeI"/>
    <property type="match status" value="1"/>
</dbReference>